<dbReference type="EnsemblPlants" id="AVESA.00010b.r2.5AG0851270.1">
    <property type="protein sequence ID" value="AVESA.00010b.r2.5AG0851270.1.CDS"/>
    <property type="gene ID" value="AVESA.00010b.r2.5AG0851270"/>
</dbReference>
<name>A0ACD5XTW1_AVESA</name>
<dbReference type="Proteomes" id="UP001732700">
    <property type="component" value="Chromosome 5A"/>
</dbReference>
<keyword evidence="2" id="KW-1185">Reference proteome</keyword>
<reference evidence="1" key="1">
    <citation type="submission" date="2021-05" db="EMBL/GenBank/DDBJ databases">
        <authorList>
            <person name="Scholz U."/>
            <person name="Mascher M."/>
            <person name="Fiebig A."/>
        </authorList>
    </citation>
    <scope>NUCLEOTIDE SEQUENCE [LARGE SCALE GENOMIC DNA]</scope>
</reference>
<reference evidence="1" key="2">
    <citation type="submission" date="2025-09" db="UniProtKB">
        <authorList>
            <consortium name="EnsemblPlants"/>
        </authorList>
    </citation>
    <scope>IDENTIFICATION</scope>
</reference>
<evidence type="ECO:0000313" key="1">
    <source>
        <dbReference type="EnsemblPlants" id="AVESA.00010b.r2.5AG0851270.1.CDS"/>
    </source>
</evidence>
<sequence length="526" mass="59143">MGLLALDRLLSVRRNRRPSQTQARGMSIASVAKRKGSPCQLESNSQGGKRSRSSWPELPEDIWYHIHSLLPLRDAARASCVSRTFRCSWRRYPNLTFNKSTMGLNSGDDNYREKNCQTFIDRVDQIMKKHSGNVKRFEFEYYDSTFDTSQLNNWLQIAVTPGIEELEISLSLGYGQEKYNFPCPLLFAGSGVNSIRSLDLGGCAFRPMAGLGCLTRLDLSDVHITGDELGCLLSNSFALEELSLSDCSEIICLQIPCLLHRFANLSVYDCSKLEVIENKAPNLGTVSIDGDVAHISIGYSLQVKDLDMCCYDEFNLVYHARAKLPASMPILETLSITSVGEIFGTPSVPGKFLHLKHLKIYFQDLSGAFSPKYDYFSLAHFLDACPILETFRLEVDQIRMKHDSVLEDPSAHLRQMPGSRHGNIKKVKIIGFCSAKSMVELTCHILENATSLECLKLGTILYDYGCEDSYMLPDHKIDKCPWIGRHMLAEAYKALLAIERYVVEKVPSTVKFNVMKPCGRCHVLKS</sequence>
<accession>A0ACD5XTW1</accession>
<proteinExistence type="predicted"/>
<protein>
    <submittedName>
        <fullName evidence="1">Uncharacterized protein</fullName>
    </submittedName>
</protein>
<organism evidence="1 2">
    <name type="scientific">Avena sativa</name>
    <name type="common">Oat</name>
    <dbReference type="NCBI Taxonomy" id="4498"/>
    <lineage>
        <taxon>Eukaryota</taxon>
        <taxon>Viridiplantae</taxon>
        <taxon>Streptophyta</taxon>
        <taxon>Embryophyta</taxon>
        <taxon>Tracheophyta</taxon>
        <taxon>Spermatophyta</taxon>
        <taxon>Magnoliopsida</taxon>
        <taxon>Liliopsida</taxon>
        <taxon>Poales</taxon>
        <taxon>Poaceae</taxon>
        <taxon>BOP clade</taxon>
        <taxon>Pooideae</taxon>
        <taxon>Poodae</taxon>
        <taxon>Poeae</taxon>
        <taxon>Poeae Chloroplast Group 1 (Aveneae type)</taxon>
        <taxon>Aveninae</taxon>
        <taxon>Avena</taxon>
    </lineage>
</organism>
<evidence type="ECO:0000313" key="2">
    <source>
        <dbReference type="Proteomes" id="UP001732700"/>
    </source>
</evidence>